<dbReference type="InterPro" id="IPR037066">
    <property type="entry name" value="Plug_dom_sf"/>
</dbReference>
<dbReference type="AlphaFoldDB" id="A0A939DRX8"/>
<dbReference type="Pfam" id="PF00593">
    <property type="entry name" value="TonB_dep_Rec_b-barrel"/>
    <property type="match status" value="1"/>
</dbReference>
<dbReference type="InterPro" id="IPR000531">
    <property type="entry name" value="Beta-barrel_TonB"/>
</dbReference>
<evidence type="ECO:0000256" key="5">
    <source>
        <dbReference type="ARBA" id="ARBA00022692"/>
    </source>
</evidence>
<evidence type="ECO:0000256" key="4">
    <source>
        <dbReference type="ARBA" id="ARBA00022496"/>
    </source>
</evidence>
<reference evidence="15" key="1">
    <citation type="submission" date="2021-03" db="EMBL/GenBank/DDBJ databases">
        <title>novel species isolated from a fishpond in China.</title>
        <authorList>
            <person name="Lu H."/>
            <person name="Cai Z."/>
        </authorList>
    </citation>
    <scope>NUCLEOTIDE SEQUENCE</scope>
    <source>
        <strain evidence="15">JCM 30855</strain>
    </source>
</reference>
<comment type="caution">
    <text evidence="15">The sequence shown here is derived from an EMBL/GenBank/DDBJ whole genome shotgun (WGS) entry which is preliminary data.</text>
</comment>
<feature type="domain" description="TonB-dependent receptor plug" evidence="14">
    <location>
        <begin position="46"/>
        <end position="152"/>
    </location>
</feature>
<organism evidence="15 16">
    <name type="scientific">Bowmanella dokdonensis</name>
    <dbReference type="NCBI Taxonomy" id="751969"/>
    <lineage>
        <taxon>Bacteria</taxon>
        <taxon>Pseudomonadati</taxon>
        <taxon>Pseudomonadota</taxon>
        <taxon>Gammaproteobacteria</taxon>
        <taxon>Alteromonadales</taxon>
        <taxon>Alteromonadaceae</taxon>
        <taxon>Bowmanella</taxon>
    </lineage>
</organism>
<evidence type="ECO:0000256" key="10">
    <source>
        <dbReference type="ARBA" id="ARBA00023237"/>
    </source>
</evidence>
<keyword evidence="7" id="KW-0406">Ion transport</keyword>
<dbReference type="GO" id="GO:0009279">
    <property type="term" value="C:cell outer membrane"/>
    <property type="evidence" value="ECO:0007669"/>
    <property type="project" value="UniProtKB-SubCell"/>
</dbReference>
<dbReference type="InterPro" id="IPR039426">
    <property type="entry name" value="TonB-dep_rcpt-like"/>
</dbReference>
<keyword evidence="8 12" id="KW-0798">TonB box</keyword>
<keyword evidence="5 11" id="KW-0812">Transmembrane</keyword>
<evidence type="ECO:0000256" key="2">
    <source>
        <dbReference type="ARBA" id="ARBA00022448"/>
    </source>
</evidence>
<keyword evidence="2 11" id="KW-0813">Transport</keyword>
<evidence type="ECO:0000256" key="12">
    <source>
        <dbReference type="RuleBase" id="RU003357"/>
    </source>
</evidence>
<gene>
    <name evidence="15" type="ORF">J0A66_18590</name>
</gene>
<evidence type="ECO:0000259" key="13">
    <source>
        <dbReference type="Pfam" id="PF00593"/>
    </source>
</evidence>
<name>A0A939DRX8_9ALTE</name>
<dbReference type="SUPFAM" id="SSF56935">
    <property type="entry name" value="Porins"/>
    <property type="match status" value="1"/>
</dbReference>
<evidence type="ECO:0000259" key="14">
    <source>
        <dbReference type="Pfam" id="PF07715"/>
    </source>
</evidence>
<dbReference type="EMBL" id="JAFKCV010000015">
    <property type="protein sequence ID" value="MBN7827247.1"/>
    <property type="molecule type" value="Genomic_DNA"/>
</dbReference>
<dbReference type="RefSeq" id="WP_206575355.1">
    <property type="nucleotide sequence ID" value="NZ_JAFKCV010000015.1"/>
</dbReference>
<evidence type="ECO:0000256" key="8">
    <source>
        <dbReference type="ARBA" id="ARBA00023077"/>
    </source>
</evidence>
<evidence type="ECO:0000313" key="16">
    <source>
        <dbReference type="Proteomes" id="UP000664654"/>
    </source>
</evidence>
<comment type="subcellular location">
    <subcellularLocation>
        <location evidence="1 11">Cell outer membrane</location>
        <topology evidence="1 11">Multi-pass membrane protein</topology>
    </subcellularLocation>
</comment>
<dbReference type="PROSITE" id="PS52016">
    <property type="entry name" value="TONB_DEPENDENT_REC_3"/>
    <property type="match status" value="1"/>
</dbReference>
<keyword evidence="3 11" id="KW-1134">Transmembrane beta strand</keyword>
<dbReference type="Gene3D" id="2.170.130.10">
    <property type="entry name" value="TonB-dependent receptor, plug domain"/>
    <property type="match status" value="1"/>
</dbReference>
<dbReference type="InterPro" id="IPR012910">
    <property type="entry name" value="Plug_dom"/>
</dbReference>
<keyword evidence="9 11" id="KW-0472">Membrane</keyword>
<sequence length="682" mass="75308">MRIPRFAGTWFIGVTLSPILCADDSIEKITVLGHQTDMIGAAVSASEGYVGQQEINIRPMLRIGEMMELVPGMVATQHSGSGKANQYFLRGFNLDHGTDFATHIDGMPVNMRTHGHGQGYTDLNFIIPELIDTLHFKKGPYYSDVGDFSSAGSAHFQTLSRLEAPTLKLTLGEDQFVRALGYGGYTLGQGRVLAAVEQQRYDGPWQGIDEDVGKTNFLAKYVQPAAGGQWSLTLMGYDNRWNSADQIPQRAVEAGLISELGVIDPTVGGESSRYSLSTAIDWQQGSLSAYVIDYDMNLWSNFTYFLDNPVDGDQFEQVDKRKIYGLNGHYHFDLFNARVTLGGALQLDNIDEVGLFKTAARQRLGGVRSDTVEQLSTSLYASVQYPLSENIRLSGGVRYDHYDFDVQTRLNENDSGVDLTANSGERDDSLVSFKGSATYLLNDNNELYLAAGQGFHSNDARGTTTVIDPNDGSAVTPVDPLVRSHGSEIGWRTQISDQLNASVSLWQLSLDSELLFVGDAGNTEASRPSKRNGFELTAYYRPTRGLTLDIEYAASQSRFDDNLEGSEIPGAIDQVIQAGASYAMQNGITTTLRVRHFGERPLDETASRQSDPSTVVNLLAEKRWSQFALRAEVLNVFDANDHDIDYFYASRLAGEPADGVEDIHYHVIEPRTVRVTLSYRYK</sequence>
<evidence type="ECO:0000256" key="9">
    <source>
        <dbReference type="ARBA" id="ARBA00023136"/>
    </source>
</evidence>
<dbReference type="GO" id="GO:0006826">
    <property type="term" value="P:iron ion transport"/>
    <property type="evidence" value="ECO:0007669"/>
    <property type="project" value="UniProtKB-KW"/>
</dbReference>
<keyword evidence="10 11" id="KW-0998">Cell outer membrane</keyword>
<dbReference type="Proteomes" id="UP000664654">
    <property type="component" value="Unassembled WGS sequence"/>
</dbReference>
<dbReference type="Pfam" id="PF07715">
    <property type="entry name" value="Plug"/>
    <property type="match status" value="1"/>
</dbReference>
<evidence type="ECO:0000256" key="7">
    <source>
        <dbReference type="ARBA" id="ARBA00023065"/>
    </source>
</evidence>
<feature type="domain" description="TonB-dependent receptor-like beta-barrel" evidence="13">
    <location>
        <begin position="209"/>
        <end position="636"/>
    </location>
</feature>
<accession>A0A939DRX8</accession>
<dbReference type="PANTHER" id="PTHR32552">
    <property type="entry name" value="FERRICHROME IRON RECEPTOR-RELATED"/>
    <property type="match status" value="1"/>
</dbReference>
<evidence type="ECO:0000256" key="11">
    <source>
        <dbReference type="PROSITE-ProRule" id="PRU01360"/>
    </source>
</evidence>
<proteinExistence type="inferred from homology"/>
<comment type="similarity">
    <text evidence="11 12">Belongs to the TonB-dependent receptor family.</text>
</comment>
<evidence type="ECO:0000256" key="1">
    <source>
        <dbReference type="ARBA" id="ARBA00004571"/>
    </source>
</evidence>
<dbReference type="PANTHER" id="PTHR32552:SF81">
    <property type="entry name" value="TONB-DEPENDENT OUTER MEMBRANE RECEPTOR"/>
    <property type="match status" value="1"/>
</dbReference>
<evidence type="ECO:0000256" key="6">
    <source>
        <dbReference type="ARBA" id="ARBA00023004"/>
    </source>
</evidence>
<keyword evidence="15" id="KW-0675">Receptor</keyword>
<keyword evidence="6" id="KW-0408">Iron</keyword>
<protein>
    <submittedName>
        <fullName evidence="15">TonB-dependent receptor</fullName>
    </submittedName>
</protein>
<evidence type="ECO:0000313" key="15">
    <source>
        <dbReference type="EMBL" id="MBN7827247.1"/>
    </source>
</evidence>
<evidence type="ECO:0000256" key="3">
    <source>
        <dbReference type="ARBA" id="ARBA00022452"/>
    </source>
</evidence>
<dbReference type="InterPro" id="IPR036942">
    <property type="entry name" value="Beta-barrel_TonB_sf"/>
</dbReference>
<dbReference type="Gene3D" id="2.40.170.20">
    <property type="entry name" value="TonB-dependent receptor, beta-barrel domain"/>
    <property type="match status" value="1"/>
</dbReference>
<keyword evidence="16" id="KW-1185">Reference proteome</keyword>
<keyword evidence="4" id="KW-0410">Iron transport</keyword>